<dbReference type="GO" id="GO:0005525">
    <property type="term" value="F:GTP binding"/>
    <property type="evidence" value="ECO:0007669"/>
    <property type="project" value="UniProtKB-UniRule"/>
</dbReference>
<dbReference type="InterPro" id="IPR036525">
    <property type="entry name" value="Tubulin/FtsZ_GTPase_sf"/>
</dbReference>
<gene>
    <name evidence="14" type="primary">ftsZ_6</name>
    <name evidence="8" type="synonym">ftsZ</name>
    <name evidence="14" type="ORF">BN996_02284</name>
</gene>
<dbReference type="PANTHER" id="PTHR30314">
    <property type="entry name" value="CELL DIVISION PROTEIN FTSZ-RELATED"/>
    <property type="match status" value="1"/>
</dbReference>
<feature type="binding site" evidence="8">
    <location>
        <begin position="59"/>
        <end position="63"/>
    </location>
    <ligand>
        <name>GTP</name>
        <dbReference type="ChEBI" id="CHEBI:37565"/>
    </ligand>
</feature>
<feature type="binding site" evidence="8">
    <location>
        <position position="224"/>
    </location>
    <ligand>
        <name>GTP</name>
        <dbReference type="ChEBI" id="CHEBI:37565"/>
    </ligand>
</feature>
<dbReference type="RefSeq" id="WP_089779057.1">
    <property type="nucleotide sequence ID" value="NZ_CABLRR010000002.1"/>
</dbReference>
<comment type="subunit">
    <text evidence="8">Homodimer. Polymerizes to form a dynamic ring structure in a strictly GTP-dependent manner. Interacts directly with several other division proteins.</text>
</comment>
<dbReference type="Pfam" id="PF12327">
    <property type="entry name" value="FtsZ_C"/>
    <property type="match status" value="1"/>
</dbReference>
<dbReference type="PANTHER" id="PTHR30314:SF3">
    <property type="entry name" value="MITOCHONDRIAL DIVISION PROTEIN FSZA"/>
    <property type="match status" value="1"/>
</dbReference>
<evidence type="ECO:0000256" key="3">
    <source>
        <dbReference type="ARBA" id="ARBA00022618"/>
    </source>
</evidence>
<dbReference type="GO" id="GO:0005737">
    <property type="term" value="C:cytoplasm"/>
    <property type="evidence" value="ECO:0007669"/>
    <property type="project" value="UniProtKB-SubCell"/>
</dbReference>
<evidence type="ECO:0000256" key="11">
    <source>
        <dbReference type="SAM" id="MobiDB-lite"/>
    </source>
</evidence>
<reference evidence="15" key="1">
    <citation type="submission" date="2015-03" db="EMBL/GenBank/DDBJ databases">
        <authorList>
            <person name="Urmite Genomes"/>
        </authorList>
    </citation>
    <scope>NUCLEOTIDE SEQUENCE [LARGE SCALE GENOMIC DNA]</scope>
    <source>
        <strain evidence="15">Arc-Hr</strain>
    </source>
</reference>
<evidence type="ECO:0000256" key="9">
    <source>
        <dbReference type="NCBIfam" id="TIGR00065"/>
    </source>
</evidence>
<evidence type="ECO:0000259" key="13">
    <source>
        <dbReference type="SMART" id="SM00865"/>
    </source>
</evidence>
<dbReference type="Gene3D" id="3.40.50.1440">
    <property type="entry name" value="Tubulin/FtsZ, GTPase domain"/>
    <property type="match status" value="1"/>
</dbReference>
<evidence type="ECO:0000256" key="6">
    <source>
        <dbReference type="ARBA" id="ARBA00023210"/>
    </source>
</evidence>
<dbReference type="InterPro" id="IPR024757">
    <property type="entry name" value="FtsZ_C"/>
</dbReference>
<comment type="similarity">
    <text evidence="1 8 10">Belongs to the FtsZ family.</text>
</comment>
<dbReference type="InterPro" id="IPR008280">
    <property type="entry name" value="Tub_FtsZ_C"/>
</dbReference>
<keyword evidence="15" id="KW-1185">Reference proteome</keyword>
<keyword evidence="4 8" id="KW-0547">Nucleotide-binding</keyword>
<evidence type="ECO:0000256" key="7">
    <source>
        <dbReference type="ARBA" id="ARBA00023306"/>
    </source>
</evidence>
<dbReference type="EMBL" id="CSTE01000002">
    <property type="protein sequence ID" value="CQR50801.1"/>
    <property type="molecule type" value="Genomic_DNA"/>
</dbReference>
<dbReference type="GO" id="GO:0032153">
    <property type="term" value="C:cell division site"/>
    <property type="evidence" value="ECO:0007669"/>
    <property type="project" value="UniProtKB-UniRule"/>
</dbReference>
<accession>A0A0D6JSA1</accession>
<dbReference type="InterPro" id="IPR045061">
    <property type="entry name" value="FtsZ/CetZ"/>
</dbReference>
<evidence type="ECO:0000256" key="4">
    <source>
        <dbReference type="ARBA" id="ARBA00022741"/>
    </source>
</evidence>
<dbReference type="InterPro" id="IPR000158">
    <property type="entry name" value="Cell_div_FtsZ"/>
</dbReference>
<evidence type="ECO:0000313" key="15">
    <source>
        <dbReference type="Proteomes" id="UP000198902"/>
    </source>
</evidence>
<dbReference type="SMART" id="SM00865">
    <property type="entry name" value="Tubulin_C"/>
    <property type="match status" value="1"/>
</dbReference>
<comment type="subcellular location">
    <subcellularLocation>
        <location evidence="8">Cytoplasm</location>
    </subcellularLocation>
    <text evidence="8">Assembles at midcell at the inner surface of the cytoplasmic membrane.</text>
</comment>
<dbReference type="NCBIfam" id="TIGR00065">
    <property type="entry name" value="ftsZ"/>
    <property type="match status" value="1"/>
</dbReference>
<dbReference type="InterPro" id="IPR003008">
    <property type="entry name" value="Tubulin_FtsZ_GTPase"/>
</dbReference>
<keyword evidence="6 8" id="KW-0717">Septation</keyword>
<keyword evidence="3 8" id="KW-0132">Cell division</keyword>
<feature type="domain" description="Tubulin/FtsZ 2-layer sandwich" evidence="13">
    <location>
        <begin position="244"/>
        <end position="361"/>
    </location>
</feature>
<dbReference type="GO" id="GO:0043093">
    <property type="term" value="P:FtsZ-dependent cytokinesis"/>
    <property type="evidence" value="ECO:0007669"/>
    <property type="project" value="UniProtKB-UniRule"/>
</dbReference>
<dbReference type="CDD" id="cd02201">
    <property type="entry name" value="FtsZ_type1"/>
    <property type="match status" value="1"/>
</dbReference>
<protein>
    <recommendedName>
        <fullName evidence="8 9">Cell division protein FtsZ</fullName>
    </recommendedName>
</protein>
<dbReference type="PRINTS" id="PR00423">
    <property type="entry name" value="CELLDVISFTSZ"/>
</dbReference>
<dbReference type="SUPFAM" id="SSF52490">
    <property type="entry name" value="Tubulin nucleotide-binding domain-like"/>
    <property type="match status" value="1"/>
</dbReference>
<evidence type="ECO:0000256" key="10">
    <source>
        <dbReference type="RuleBase" id="RU003360"/>
    </source>
</evidence>
<feature type="domain" description="Tubulin/FtsZ GTPase" evidence="12">
    <location>
        <begin position="51"/>
        <end position="242"/>
    </location>
</feature>
<feature type="binding site" evidence="8">
    <location>
        <begin position="146"/>
        <end position="148"/>
    </location>
    <ligand>
        <name>GTP</name>
        <dbReference type="ChEBI" id="CHEBI:37565"/>
    </ligand>
</feature>
<feature type="binding site" evidence="8">
    <location>
        <position position="177"/>
    </location>
    <ligand>
        <name>GTP</name>
        <dbReference type="ChEBI" id="CHEBI:37565"/>
    </ligand>
</feature>
<feature type="compositionally biased region" description="Polar residues" evidence="11">
    <location>
        <begin position="24"/>
        <end position="33"/>
    </location>
</feature>
<dbReference type="SUPFAM" id="SSF55307">
    <property type="entry name" value="Tubulin C-terminal domain-like"/>
    <property type="match status" value="1"/>
</dbReference>
<evidence type="ECO:0000256" key="2">
    <source>
        <dbReference type="ARBA" id="ARBA00022490"/>
    </source>
</evidence>
<keyword evidence="2 8" id="KW-0963">Cytoplasm</keyword>
<dbReference type="SMART" id="SM00864">
    <property type="entry name" value="Tubulin"/>
    <property type="match status" value="1"/>
</dbReference>
<keyword evidence="7 8" id="KW-0131">Cell cycle</keyword>
<dbReference type="InterPro" id="IPR018316">
    <property type="entry name" value="Tubulin/FtsZ_2-layer-sand-dom"/>
</dbReference>
<dbReference type="AlphaFoldDB" id="A0A0D6JSA1"/>
<dbReference type="PROSITE" id="PS01134">
    <property type="entry name" value="FTSZ_1"/>
    <property type="match status" value="1"/>
</dbReference>
<evidence type="ECO:0000313" key="14">
    <source>
        <dbReference type="EMBL" id="CQR50801.1"/>
    </source>
</evidence>
<dbReference type="Proteomes" id="UP000198902">
    <property type="component" value="Unassembled WGS sequence"/>
</dbReference>
<dbReference type="PROSITE" id="PS01135">
    <property type="entry name" value="FTSZ_2"/>
    <property type="match status" value="1"/>
</dbReference>
<keyword evidence="5 8" id="KW-0342">GTP-binding</keyword>
<name>A0A0D6JSA1_9EURY</name>
<dbReference type="Pfam" id="PF00091">
    <property type="entry name" value="Tubulin"/>
    <property type="match status" value="1"/>
</dbReference>
<organism evidence="14 15">
    <name type="scientific">Haloferax massiliensis</name>
    <dbReference type="NCBI Taxonomy" id="1476858"/>
    <lineage>
        <taxon>Archaea</taxon>
        <taxon>Methanobacteriati</taxon>
        <taxon>Methanobacteriota</taxon>
        <taxon>Stenosarchaea group</taxon>
        <taxon>Halobacteria</taxon>
        <taxon>Halobacteriales</taxon>
        <taxon>Haloferacaceae</taxon>
        <taxon>Haloferax</taxon>
    </lineage>
</organism>
<feature type="binding site" evidence="8">
    <location>
        <position position="181"/>
    </location>
    <ligand>
        <name>GTP</name>
        <dbReference type="ChEBI" id="CHEBI:37565"/>
    </ligand>
</feature>
<proteinExistence type="inferred from homology"/>
<comment type="function">
    <text evidence="8">Essential cell division protein that forms a contractile ring structure (Z ring) at the future cell division site. The regulation of the ring assembly controls the timing and the location of cell division. One of the functions of the FtsZ ring is to recruit other cell division proteins to the septum to produce a new cell wall between the dividing cells. Binds GTP and shows GTPase activity.</text>
</comment>
<dbReference type="HAMAP" id="MF_00909">
    <property type="entry name" value="FtsZ"/>
    <property type="match status" value="1"/>
</dbReference>
<dbReference type="OrthoDB" id="371908at2157"/>
<dbReference type="GO" id="GO:0003924">
    <property type="term" value="F:GTPase activity"/>
    <property type="evidence" value="ECO:0007669"/>
    <property type="project" value="UniProtKB-UniRule"/>
</dbReference>
<evidence type="ECO:0000256" key="1">
    <source>
        <dbReference type="ARBA" id="ARBA00009690"/>
    </source>
</evidence>
<evidence type="ECO:0000256" key="5">
    <source>
        <dbReference type="ARBA" id="ARBA00023134"/>
    </source>
</evidence>
<dbReference type="FunFam" id="3.40.50.1440:FF:000023">
    <property type="entry name" value="Cell division protein FtsZ"/>
    <property type="match status" value="1"/>
</dbReference>
<dbReference type="InterPro" id="IPR020805">
    <property type="entry name" value="Cell_div_FtsZ_CS"/>
</dbReference>
<sequence>MDSIVGDAIDEAEAEDMGDESAQVDGSANINRSGTMTDDELKAVLKDLQTNITVVGCGGAGGNTVNRMHEEGIKGAKLVAANTDVQHLVEIGADTKILMGEQKTQGRGAGSLPQVGEEAALESQEEIYDAIEGSDMVFVTAGLGGGTGTGSAPVVAKAARESGALTIAIVTTPFTAEGEVRRTNAEAGLERLRDVSDTVIVVPNDRLLDAVGKLPVRQAFKVSDEVLMRSVKGITELITKPGLVNLDFADVKTVMERGGVAMIGLGESDSESKAQESVKSALRSPLLDVDISGANSALVNVTGGSDMSIEEAEGVVEEIYDRIDPDARIIWGTSVDDELEGMMRTMIVVTGVESPQIYGRNGEMQAQAEERLEDIDYVE</sequence>
<feature type="region of interest" description="Disordered" evidence="11">
    <location>
        <begin position="13"/>
        <end position="33"/>
    </location>
</feature>
<evidence type="ECO:0000256" key="8">
    <source>
        <dbReference type="HAMAP-Rule" id="MF_00909"/>
    </source>
</evidence>
<dbReference type="GO" id="GO:0051258">
    <property type="term" value="P:protein polymerization"/>
    <property type="evidence" value="ECO:0007669"/>
    <property type="project" value="UniProtKB-UniRule"/>
</dbReference>
<evidence type="ECO:0000259" key="12">
    <source>
        <dbReference type="SMART" id="SM00864"/>
    </source>
</evidence>